<gene>
    <name evidence="1" type="ORF">WCN91_12410</name>
</gene>
<dbReference type="Proteomes" id="UP001447008">
    <property type="component" value="Unassembled WGS sequence"/>
</dbReference>
<proteinExistence type="predicted"/>
<dbReference type="EMBL" id="JBCGCU010000015">
    <property type="protein sequence ID" value="MEM0516204.1"/>
    <property type="molecule type" value="Genomic_DNA"/>
</dbReference>
<keyword evidence="2" id="KW-1185">Reference proteome</keyword>
<sequence length="192" mass="21027">MTIQSLFFARHHGAENAQTNTFVSASEQIIDLGGSEVLLLLQSLKTSTLNWANKTGMAVRYELAEQALSFDVFFLSDTALRIVTNDAEQLLAVLNTASESFDVDILPRPELNCLHFSGPDAGEFLSQQFSLYMGMALGDNSQHYGVQCDDCFVIASAKDAQQYYRVFALASTLADLTHSLTSARFNPQAQAA</sequence>
<reference evidence="1 2" key="1">
    <citation type="submission" date="2024-03" db="EMBL/GenBank/DDBJ databases">
        <title>Pseudoalteromonas qingdaonensis sp. nov., isolated from the intestines of marine benthic organisms.</title>
        <authorList>
            <person name="Lin X."/>
            <person name="Fang S."/>
            <person name="Hu X."/>
        </authorList>
    </citation>
    <scope>NUCLEOTIDE SEQUENCE [LARGE SCALE GENOMIC DNA]</scope>
    <source>
        <strain evidence="1 2">YIC-827</strain>
    </source>
</reference>
<dbReference type="SUPFAM" id="SSF103025">
    <property type="entry name" value="Folate-binding domain"/>
    <property type="match status" value="1"/>
</dbReference>
<evidence type="ECO:0008006" key="3">
    <source>
        <dbReference type="Google" id="ProtNLM"/>
    </source>
</evidence>
<protein>
    <recommendedName>
        <fullName evidence="3">Sarcosine oxidase subunit gamma</fullName>
    </recommendedName>
</protein>
<dbReference type="RefSeq" id="WP_342679506.1">
    <property type="nucleotide sequence ID" value="NZ_JBCGCU010000015.1"/>
</dbReference>
<organism evidence="1 2">
    <name type="scientific">Pseudoalteromonas qingdaonensis</name>
    <dbReference type="NCBI Taxonomy" id="3131913"/>
    <lineage>
        <taxon>Bacteria</taxon>
        <taxon>Pseudomonadati</taxon>
        <taxon>Pseudomonadota</taxon>
        <taxon>Gammaproteobacteria</taxon>
        <taxon>Alteromonadales</taxon>
        <taxon>Pseudoalteromonadaceae</taxon>
        <taxon>Pseudoalteromonas</taxon>
    </lineage>
</organism>
<accession>A0ABU9MY68</accession>
<name>A0ABU9MY68_9GAMM</name>
<evidence type="ECO:0000313" key="2">
    <source>
        <dbReference type="Proteomes" id="UP001447008"/>
    </source>
</evidence>
<comment type="caution">
    <text evidence="1">The sequence shown here is derived from an EMBL/GenBank/DDBJ whole genome shotgun (WGS) entry which is preliminary data.</text>
</comment>
<evidence type="ECO:0000313" key="1">
    <source>
        <dbReference type="EMBL" id="MEM0516204.1"/>
    </source>
</evidence>